<reference evidence="2 3" key="1">
    <citation type="submission" date="2015-02" db="EMBL/GenBank/DDBJ databases">
        <title>Genome Assembly of Bacillaceae bacterium MTCC 8252.</title>
        <authorList>
            <person name="Verma A."/>
            <person name="Khatri I."/>
            <person name="Mual P."/>
            <person name="Subramanian S."/>
            <person name="Krishnamurthi S."/>
        </authorList>
    </citation>
    <scope>NUCLEOTIDE SEQUENCE [LARGE SCALE GENOMIC DNA]</scope>
    <source>
        <strain evidence="2 3">MTCC 8252</strain>
    </source>
</reference>
<dbReference type="EMBL" id="JWIR02000125">
    <property type="protein sequence ID" value="KKB33188.1"/>
    <property type="molecule type" value="Genomic_DNA"/>
</dbReference>
<sequence length="88" mass="10012">MKQKKKYNDDFKKTIVELYHTGSSVSALSSEYGVSEVTIYKWIKALTPISEETGSLTPKDIAAIQKENLRMKQEIEILKKAMAIFAKK</sequence>
<keyword evidence="3" id="KW-1185">Reference proteome</keyword>
<gene>
    <name evidence="1" type="ORF">QY95_00387</name>
    <name evidence="2" type="ORF">QY95_03456</name>
</gene>
<dbReference type="GO" id="GO:0004803">
    <property type="term" value="F:transposase activity"/>
    <property type="evidence" value="ECO:0007669"/>
    <property type="project" value="InterPro"/>
</dbReference>
<evidence type="ECO:0000313" key="1">
    <source>
        <dbReference type="EMBL" id="KKB33188.1"/>
    </source>
</evidence>
<dbReference type="GO" id="GO:0003677">
    <property type="term" value="F:DNA binding"/>
    <property type="evidence" value="ECO:0007669"/>
    <property type="project" value="InterPro"/>
</dbReference>
<proteinExistence type="predicted"/>
<dbReference type="Gene3D" id="1.10.10.60">
    <property type="entry name" value="Homeodomain-like"/>
    <property type="match status" value="1"/>
</dbReference>
<dbReference type="AlphaFoldDB" id="A0A0F5HRH2"/>
<dbReference type="InterPro" id="IPR009057">
    <property type="entry name" value="Homeodomain-like_sf"/>
</dbReference>
<accession>A0A0F5HRH2</accession>
<organism evidence="2 3">
    <name type="scientific">Bacillus thermotolerans</name>
    <name type="common">Quasibacillus thermotolerans</name>
    <dbReference type="NCBI Taxonomy" id="1221996"/>
    <lineage>
        <taxon>Bacteria</taxon>
        <taxon>Bacillati</taxon>
        <taxon>Bacillota</taxon>
        <taxon>Bacilli</taxon>
        <taxon>Bacillales</taxon>
        <taxon>Bacillaceae</taxon>
        <taxon>Bacillus</taxon>
    </lineage>
</organism>
<name>A0A0F5HRH2_BACTR</name>
<dbReference type="SUPFAM" id="SSF46689">
    <property type="entry name" value="Homeodomain-like"/>
    <property type="match status" value="1"/>
</dbReference>
<accession>A0A0F5HIH0</accession>
<dbReference type="InterPro" id="IPR002514">
    <property type="entry name" value="Transposase_8"/>
</dbReference>
<dbReference type="GO" id="GO:0006313">
    <property type="term" value="P:DNA transposition"/>
    <property type="evidence" value="ECO:0007669"/>
    <property type="project" value="InterPro"/>
</dbReference>
<evidence type="ECO:0000313" key="3">
    <source>
        <dbReference type="Proteomes" id="UP000031563"/>
    </source>
</evidence>
<dbReference type="EMBL" id="JWIR02000072">
    <property type="protein sequence ID" value="KKB35447.1"/>
    <property type="molecule type" value="Genomic_DNA"/>
</dbReference>
<dbReference type="Proteomes" id="UP000031563">
    <property type="component" value="Unassembled WGS sequence"/>
</dbReference>
<comment type="caution">
    <text evidence="2">The sequence shown here is derived from an EMBL/GenBank/DDBJ whole genome shotgun (WGS) entry which is preliminary data.</text>
</comment>
<evidence type="ECO:0000313" key="2">
    <source>
        <dbReference type="EMBL" id="KKB35447.1"/>
    </source>
</evidence>
<protein>
    <submittedName>
        <fullName evidence="2">Mobile element protein</fullName>
    </submittedName>
</protein>
<dbReference type="Pfam" id="PF01527">
    <property type="entry name" value="HTH_Tnp_1"/>
    <property type="match status" value="1"/>
</dbReference>